<keyword evidence="4" id="KW-1185">Reference proteome</keyword>
<dbReference type="Pfam" id="PF04314">
    <property type="entry name" value="PCuAC"/>
    <property type="match status" value="1"/>
</dbReference>
<accession>A0A7G7MIX1</accession>
<feature type="signal peptide" evidence="2">
    <location>
        <begin position="1"/>
        <end position="22"/>
    </location>
</feature>
<dbReference type="KEGG" id="ppel:H6H00_01260"/>
<evidence type="ECO:0000256" key="2">
    <source>
        <dbReference type="SAM" id="SignalP"/>
    </source>
</evidence>
<organism evidence="3 4">
    <name type="scientific">Pseudonocardia petroleophila</name>
    <dbReference type="NCBI Taxonomy" id="37331"/>
    <lineage>
        <taxon>Bacteria</taxon>
        <taxon>Bacillati</taxon>
        <taxon>Actinomycetota</taxon>
        <taxon>Actinomycetes</taxon>
        <taxon>Pseudonocardiales</taxon>
        <taxon>Pseudonocardiaceae</taxon>
        <taxon>Pseudonocardia</taxon>
    </lineage>
</organism>
<evidence type="ECO:0000313" key="3">
    <source>
        <dbReference type="EMBL" id="QNG52732.1"/>
    </source>
</evidence>
<dbReference type="Gene3D" id="2.60.40.1890">
    <property type="entry name" value="PCu(A)C copper chaperone"/>
    <property type="match status" value="1"/>
</dbReference>
<dbReference type="SUPFAM" id="SSF110087">
    <property type="entry name" value="DR1885-like metal-binding protein"/>
    <property type="match status" value="1"/>
</dbReference>
<sequence>MLGTRATLLGAACVLALSGCGAGQEAATANQVTASGGSAGSAGSLMVRNAQFAWSDPVPGGLVYPAGSDAALQVTIVNEKSDGLDDGDRLVAVSSPVAAGGRIVGDAAIPDGQVLTAGYDQPVASIERPGTSSVDIALVGLTTPLRAGLTYPVVFTFENAGEVRLEVGVENPQVLPPRARDGEEEDPSFLETGPDVAPR</sequence>
<feature type="chain" id="PRO_5038831287" description="Copper(I)-binding protein" evidence="2">
    <location>
        <begin position="23"/>
        <end position="199"/>
    </location>
</feature>
<evidence type="ECO:0000313" key="4">
    <source>
        <dbReference type="Proteomes" id="UP000515728"/>
    </source>
</evidence>
<dbReference type="AlphaFoldDB" id="A0A7G7MIX1"/>
<proteinExistence type="predicted"/>
<name>A0A7G7MIX1_9PSEU</name>
<dbReference type="Proteomes" id="UP000515728">
    <property type="component" value="Chromosome"/>
</dbReference>
<dbReference type="RefSeq" id="WP_185719561.1">
    <property type="nucleotide sequence ID" value="NZ_BAAAWI010000001.1"/>
</dbReference>
<reference evidence="3 4" key="1">
    <citation type="submission" date="2020-08" db="EMBL/GenBank/DDBJ databases">
        <authorList>
            <person name="Mo P."/>
        </authorList>
    </citation>
    <scope>NUCLEOTIDE SEQUENCE [LARGE SCALE GENOMIC DNA]</scope>
    <source>
        <strain evidence="3 4">CGMCC 4.1532</strain>
    </source>
</reference>
<evidence type="ECO:0008006" key="5">
    <source>
        <dbReference type="Google" id="ProtNLM"/>
    </source>
</evidence>
<evidence type="ECO:0000256" key="1">
    <source>
        <dbReference type="SAM" id="MobiDB-lite"/>
    </source>
</evidence>
<gene>
    <name evidence="3" type="ORF">H6H00_01260</name>
</gene>
<protein>
    <recommendedName>
        <fullName evidence="5">Copper(I)-binding protein</fullName>
    </recommendedName>
</protein>
<keyword evidence="2" id="KW-0732">Signal</keyword>
<dbReference type="PROSITE" id="PS51257">
    <property type="entry name" value="PROKAR_LIPOPROTEIN"/>
    <property type="match status" value="1"/>
</dbReference>
<feature type="region of interest" description="Disordered" evidence="1">
    <location>
        <begin position="173"/>
        <end position="199"/>
    </location>
</feature>
<dbReference type="InterPro" id="IPR007410">
    <property type="entry name" value="LpqE-like"/>
</dbReference>
<dbReference type="EMBL" id="CP060131">
    <property type="protein sequence ID" value="QNG52732.1"/>
    <property type="molecule type" value="Genomic_DNA"/>
</dbReference>
<dbReference type="InterPro" id="IPR036182">
    <property type="entry name" value="PCuAC_sf"/>
</dbReference>